<reference evidence="2 3" key="1">
    <citation type="submission" date="2019-07" db="EMBL/GenBank/DDBJ databases">
        <title>Genomics analysis of Aphanomyces spp. identifies a new class of oomycete effector associated with host adaptation.</title>
        <authorList>
            <person name="Gaulin E."/>
        </authorList>
    </citation>
    <scope>NUCLEOTIDE SEQUENCE [LARGE SCALE GENOMIC DNA]</scope>
    <source>
        <strain evidence="2 3">ATCC 201684</strain>
    </source>
</reference>
<evidence type="ECO:0008006" key="4">
    <source>
        <dbReference type="Google" id="ProtNLM"/>
    </source>
</evidence>
<sequence length="156" mass="18470">MILRHVQHKLASKNTIMHALFIYYFLGVNRVVIARLFRKFMSTISSWIERYENTSDYNRKVATVVGSFSDEHKHWVVSYYKANPVACLDEAKRAFETHFKKYISVTTVWRIIHSFGLTWKVLERRAIQVRQDDVFRFSTNLPRSTGRTKTSSFLTK</sequence>
<organism evidence="2 3">
    <name type="scientific">Aphanomyces euteiches</name>
    <dbReference type="NCBI Taxonomy" id="100861"/>
    <lineage>
        <taxon>Eukaryota</taxon>
        <taxon>Sar</taxon>
        <taxon>Stramenopiles</taxon>
        <taxon>Oomycota</taxon>
        <taxon>Saprolegniomycetes</taxon>
        <taxon>Saprolegniales</taxon>
        <taxon>Verrucalvaceae</taxon>
        <taxon>Aphanomyces</taxon>
    </lineage>
</organism>
<gene>
    <name evidence="2" type="ORF">Ae201684_012730</name>
</gene>
<dbReference type="Proteomes" id="UP000481153">
    <property type="component" value="Unassembled WGS sequence"/>
</dbReference>
<keyword evidence="1" id="KW-0812">Transmembrane</keyword>
<feature type="transmembrane region" description="Helical" evidence="1">
    <location>
        <begin position="16"/>
        <end position="37"/>
    </location>
</feature>
<dbReference type="InterPro" id="IPR009057">
    <property type="entry name" value="Homeodomain-like_sf"/>
</dbReference>
<protein>
    <recommendedName>
        <fullName evidence="4">Transposase Tc1-like domain-containing protein</fullName>
    </recommendedName>
</protein>
<keyword evidence="1" id="KW-1133">Transmembrane helix</keyword>
<dbReference type="AlphaFoldDB" id="A0A6G0WQG4"/>
<accession>A0A6G0WQG4</accession>
<proteinExistence type="predicted"/>
<evidence type="ECO:0000313" key="3">
    <source>
        <dbReference type="Proteomes" id="UP000481153"/>
    </source>
</evidence>
<dbReference type="VEuPathDB" id="FungiDB:AeMF1_005238"/>
<evidence type="ECO:0000256" key="1">
    <source>
        <dbReference type="SAM" id="Phobius"/>
    </source>
</evidence>
<comment type="caution">
    <text evidence="2">The sequence shown here is derived from an EMBL/GenBank/DDBJ whole genome shotgun (WGS) entry which is preliminary data.</text>
</comment>
<keyword evidence="3" id="KW-1185">Reference proteome</keyword>
<evidence type="ECO:0000313" key="2">
    <source>
        <dbReference type="EMBL" id="KAF0729669.1"/>
    </source>
</evidence>
<name>A0A6G0WQG4_9STRA</name>
<dbReference type="SUPFAM" id="SSF46689">
    <property type="entry name" value="Homeodomain-like"/>
    <property type="match status" value="1"/>
</dbReference>
<keyword evidence="1" id="KW-0472">Membrane</keyword>
<dbReference type="EMBL" id="VJMJ01000162">
    <property type="protein sequence ID" value="KAF0729669.1"/>
    <property type="molecule type" value="Genomic_DNA"/>
</dbReference>